<keyword evidence="1" id="KW-0732">Signal</keyword>
<dbReference type="PANTHER" id="PTHR22803">
    <property type="entry name" value="MANNOSE, PHOSPHOLIPASE, LECTIN RECEPTOR RELATED"/>
    <property type="match status" value="1"/>
</dbReference>
<protein>
    <submittedName>
        <fullName evidence="3">Lectin5</fullName>
    </submittedName>
</protein>
<sequence length="174" mass="19709">MGSFKRGVKKHFRMFAIFILLVSIANVICKAPDGYVINNAVGHGYKLMYIAQPWDRACEKCLEDGAKLAVPKSEEEFKFIQKIVRGMHYPSIIGSDYNLVAWLGINNLVNYTTWRNVDGENINDTGYHRWAGLNGQGYSDDPAEPHCAGIDGINNGLRDFWCQKRLPYICETQT</sequence>
<dbReference type="SUPFAM" id="SSF56436">
    <property type="entry name" value="C-type lectin-like"/>
    <property type="match status" value="1"/>
</dbReference>
<reference evidence="3" key="2">
    <citation type="journal article" date="2012" name="Insects">
        <title>cDNA Cloning and Expression Analysis of Pattern Recognition Proteins from the Chinese Oak Silkmoth, Antheraea pernyi.</title>
        <authorList>
            <person name="Li F."/>
            <person name="Terenius O."/>
            <person name="Li Y."/>
            <person name="Fang S."/>
            <person name="Li W."/>
        </authorList>
    </citation>
    <scope>NUCLEOTIDE SEQUENCE</scope>
</reference>
<evidence type="ECO:0000313" key="3">
    <source>
        <dbReference type="EMBL" id="AFC35298.1"/>
    </source>
</evidence>
<dbReference type="CDD" id="cd00037">
    <property type="entry name" value="CLECT"/>
    <property type="match status" value="1"/>
</dbReference>
<dbReference type="PROSITE" id="PS50041">
    <property type="entry name" value="C_TYPE_LECTIN_2"/>
    <property type="match status" value="1"/>
</dbReference>
<dbReference type="EMBL" id="JN880425">
    <property type="protein sequence ID" value="AFC35298.1"/>
    <property type="molecule type" value="mRNA"/>
</dbReference>
<feature type="domain" description="C-type lectin" evidence="2">
    <location>
        <begin position="40"/>
        <end position="171"/>
    </location>
</feature>
<dbReference type="Gene3D" id="3.10.100.10">
    <property type="entry name" value="Mannose-Binding Protein A, subunit A"/>
    <property type="match status" value="1"/>
</dbReference>
<accession>H9AA73</accession>
<dbReference type="InterPro" id="IPR001304">
    <property type="entry name" value="C-type_lectin-like"/>
</dbReference>
<dbReference type="SMART" id="SM00034">
    <property type="entry name" value="CLECT"/>
    <property type="match status" value="1"/>
</dbReference>
<dbReference type="InterPro" id="IPR016187">
    <property type="entry name" value="CTDL_fold"/>
</dbReference>
<name>H9AA73_ANTPE</name>
<feature type="chain" id="PRO_5003618105" evidence="1">
    <location>
        <begin position="30"/>
        <end position="174"/>
    </location>
</feature>
<feature type="signal peptide" evidence="1">
    <location>
        <begin position="1"/>
        <end position="29"/>
    </location>
</feature>
<proteinExistence type="evidence at transcript level"/>
<dbReference type="Pfam" id="PF00059">
    <property type="entry name" value="Lectin_C"/>
    <property type="match status" value="1"/>
</dbReference>
<dbReference type="InterPro" id="IPR050111">
    <property type="entry name" value="C-type_lectin/snaclec_domain"/>
</dbReference>
<dbReference type="InterPro" id="IPR016186">
    <property type="entry name" value="C-type_lectin-like/link_sf"/>
</dbReference>
<reference evidence="3" key="1">
    <citation type="submission" date="2011-10" db="EMBL/GenBank/DDBJ databases">
        <authorList>
            <person name="Li F.J."/>
            <person name="Li W.L."/>
        </authorList>
    </citation>
    <scope>NUCLEOTIDE SEQUENCE</scope>
</reference>
<dbReference type="AlphaFoldDB" id="H9AA73"/>
<evidence type="ECO:0000259" key="2">
    <source>
        <dbReference type="PROSITE" id="PS50041"/>
    </source>
</evidence>
<evidence type="ECO:0000256" key="1">
    <source>
        <dbReference type="SAM" id="SignalP"/>
    </source>
</evidence>
<organism evidence="3">
    <name type="scientific">Antheraea pernyi</name>
    <name type="common">Chinese oak silk moth</name>
    <name type="synonym">Bombyx pernyi</name>
    <dbReference type="NCBI Taxonomy" id="7119"/>
    <lineage>
        <taxon>Eukaryota</taxon>
        <taxon>Metazoa</taxon>
        <taxon>Ecdysozoa</taxon>
        <taxon>Arthropoda</taxon>
        <taxon>Hexapoda</taxon>
        <taxon>Insecta</taxon>
        <taxon>Pterygota</taxon>
        <taxon>Neoptera</taxon>
        <taxon>Endopterygota</taxon>
        <taxon>Lepidoptera</taxon>
        <taxon>Glossata</taxon>
        <taxon>Ditrysia</taxon>
        <taxon>Bombycoidea</taxon>
        <taxon>Saturniidae</taxon>
        <taxon>Saturniinae</taxon>
        <taxon>Saturniini</taxon>
        <taxon>Antheraea</taxon>
    </lineage>
</organism>